<evidence type="ECO:0000313" key="2">
    <source>
        <dbReference type="Proteomes" id="UP000269221"/>
    </source>
</evidence>
<protein>
    <submittedName>
        <fullName evidence="1">Uncharacterized protein</fullName>
    </submittedName>
</protein>
<dbReference type="Proteomes" id="UP000269221">
    <property type="component" value="Unassembled WGS sequence"/>
</dbReference>
<keyword evidence="2" id="KW-1185">Reference proteome</keyword>
<dbReference type="EMBL" id="QRBI01000144">
    <property type="protein sequence ID" value="RMC00497.1"/>
    <property type="molecule type" value="Genomic_DNA"/>
</dbReference>
<comment type="caution">
    <text evidence="1">The sequence shown here is derived from an EMBL/GenBank/DDBJ whole genome shotgun (WGS) entry which is preliminary data.</text>
</comment>
<dbReference type="AlphaFoldDB" id="A0A3M0K036"/>
<evidence type="ECO:0000313" key="1">
    <source>
        <dbReference type="EMBL" id="RMC00497.1"/>
    </source>
</evidence>
<organism evidence="1 2">
    <name type="scientific">Hirundo rustica rustica</name>
    <dbReference type="NCBI Taxonomy" id="333673"/>
    <lineage>
        <taxon>Eukaryota</taxon>
        <taxon>Metazoa</taxon>
        <taxon>Chordata</taxon>
        <taxon>Craniata</taxon>
        <taxon>Vertebrata</taxon>
        <taxon>Euteleostomi</taxon>
        <taxon>Archelosauria</taxon>
        <taxon>Archosauria</taxon>
        <taxon>Dinosauria</taxon>
        <taxon>Saurischia</taxon>
        <taxon>Theropoda</taxon>
        <taxon>Coelurosauria</taxon>
        <taxon>Aves</taxon>
        <taxon>Neognathae</taxon>
        <taxon>Neoaves</taxon>
        <taxon>Telluraves</taxon>
        <taxon>Australaves</taxon>
        <taxon>Passeriformes</taxon>
        <taxon>Sylvioidea</taxon>
        <taxon>Hirundinidae</taxon>
        <taxon>Hirundo</taxon>
    </lineage>
</organism>
<reference evidence="1 2" key="1">
    <citation type="submission" date="2018-07" db="EMBL/GenBank/DDBJ databases">
        <title>A high quality draft genome assembly of the barn swallow (H. rustica rustica).</title>
        <authorList>
            <person name="Formenti G."/>
            <person name="Chiara M."/>
            <person name="Poveda L."/>
            <person name="Francoijs K.-J."/>
            <person name="Bonisoli-Alquati A."/>
            <person name="Canova L."/>
            <person name="Gianfranceschi L."/>
            <person name="Horner D.S."/>
            <person name="Saino N."/>
        </authorList>
    </citation>
    <scope>NUCLEOTIDE SEQUENCE [LARGE SCALE GENOMIC DNA]</scope>
    <source>
        <strain evidence="1">Chelidonia</strain>
        <tissue evidence="1">Blood</tissue>
    </source>
</reference>
<sequence>MELSGFWCEDRLRAWVGMKDGDGQEIEFPNPTNCNEKMNGRPGLFPGYSRAVLLSAEARVQLPLKYVDDNQKSCFRFCQNSASCLFGHV</sequence>
<name>A0A3M0K036_HIRRU</name>
<accession>A0A3M0K036</accession>
<proteinExistence type="predicted"/>
<gene>
    <name evidence="1" type="ORF">DUI87_23108</name>
</gene>